<keyword evidence="5 8" id="KW-1133">Transmembrane helix</keyword>
<comment type="function">
    <text evidence="8">Essential component of the vacuolar proton pump (V-ATPase), a multimeric enzyme that catalyzes the translocation of protons across the membranes. Required for assembly and activity of the V-ATPase.</text>
</comment>
<name>A0AAD6JIQ4_9ROSI</name>
<dbReference type="GO" id="GO:0051117">
    <property type="term" value="F:ATPase binding"/>
    <property type="evidence" value="ECO:0007669"/>
    <property type="project" value="TreeGrafter"/>
</dbReference>
<evidence type="ECO:0000256" key="8">
    <source>
        <dbReference type="RuleBase" id="RU361189"/>
    </source>
</evidence>
<dbReference type="PANTHER" id="PTHR11629:SF63">
    <property type="entry name" value="V-TYPE PROTON ATPASE SUBUNIT A"/>
    <property type="match status" value="1"/>
</dbReference>
<dbReference type="EMBL" id="JAPFFJ010000017">
    <property type="protein sequence ID" value="KAJ6405848.1"/>
    <property type="molecule type" value="Genomic_DNA"/>
</dbReference>
<keyword evidence="10" id="KW-1185">Reference proteome</keyword>
<evidence type="ECO:0000256" key="1">
    <source>
        <dbReference type="ARBA" id="ARBA00004141"/>
    </source>
</evidence>
<comment type="caution">
    <text evidence="9">The sequence shown here is derived from an EMBL/GenBank/DDBJ whole genome shotgun (WGS) entry which is preliminary data.</text>
</comment>
<dbReference type="AlphaFoldDB" id="A0AAD6JIQ4"/>
<evidence type="ECO:0000256" key="3">
    <source>
        <dbReference type="ARBA" id="ARBA00022448"/>
    </source>
</evidence>
<protein>
    <recommendedName>
        <fullName evidence="8">V-type proton ATPase subunit a</fullName>
    </recommendedName>
</protein>
<dbReference type="Proteomes" id="UP001162972">
    <property type="component" value="Chromosome 2"/>
</dbReference>
<evidence type="ECO:0000313" key="9">
    <source>
        <dbReference type="EMBL" id="KAJ6405848.1"/>
    </source>
</evidence>
<evidence type="ECO:0000256" key="7">
    <source>
        <dbReference type="ARBA" id="ARBA00023136"/>
    </source>
</evidence>
<evidence type="ECO:0000256" key="4">
    <source>
        <dbReference type="ARBA" id="ARBA00022692"/>
    </source>
</evidence>
<dbReference type="InterPro" id="IPR002490">
    <property type="entry name" value="V-ATPase_116kDa_su"/>
</dbReference>
<dbReference type="PANTHER" id="PTHR11629">
    <property type="entry name" value="VACUOLAR PROTON ATPASES"/>
    <property type="match status" value="1"/>
</dbReference>
<feature type="transmembrane region" description="Helical" evidence="8">
    <location>
        <begin position="432"/>
        <end position="449"/>
    </location>
</feature>
<keyword evidence="4 8" id="KW-0812">Transmembrane</keyword>
<keyword evidence="6 8" id="KW-0406">Ion transport</keyword>
<reference evidence="9 10" key="1">
    <citation type="journal article" date="2023" name="Int. J. Mol. Sci.">
        <title>De Novo Assembly and Annotation of 11 Diverse Shrub Willow (Salix) Genomes Reveals Novel Gene Organization in Sex-Linked Regions.</title>
        <authorList>
            <person name="Hyden B."/>
            <person name="Feng K."/>
            <person name="Yates T.B."/>
            <person name="Jawdy S."/>
            <person name="Cereghino C."/>
            <person name="Smart L.B."/>
            <person name="Muchero W."/>
        </authorList>
    </citation>
    <scope>NUCLEOTIDE SEQUENCE [LARGE SCALE GENOMIC DNA]</scope>
    <source>
        <tissue evidence="9">Shoot tip</tissue>
    </source>
</reference>
<gene>
    <name evidence="9" type="ORF">OIU84_013755</name>
</gene>
<keyword evidence="3 8" id="KW-0813">Transport</keyword>
<dbReference type="GO" id="GO:0016471">
    <property type="term" value="C:vacuolar proton-transporting V-type ATPase complex"/>
    <property type="evidence" value="ECO:0007669"/>
    <property type="project" value="TreeGrafter"/>
</dbReference>
<comment type="subcellular location">
    <subcellularLocation>
        <location evidence="1">Membrane</location>
        <topology evidence="1">Multi-pass membrane protein</topology>
    </subcellularLocation>
</comment>
<feature type="transmembrane region" description="Helical" evidence="8">
    <location>
        <begin position="387"/>
        <end position="411"/>
    </location>
</feature>
<comment type="similarity">
    <text evidence="2 8">Belongs to the V-ATPase 116 kDa subunit family.</text>
</comment>
<evidence type="ECO:0000313" key="10">
    <source>
        <dbReference type="Proteomes" id="UP001162972"/>
    </source>
</evidence>
<organism evidence="9 10">
    <name type="scientific">Salix udensis</name>
    <dbReference type="NCBI Taxonomy" id="889485"/>
    <lineage>
        <taxon>Eukaryota</taxon>
        <taxon>Viridiplantae</taxon>
        <taxon>Streptophyta</taxon>
        <taxon>Embryophyta</taxon>
        <taxon>Tracheophyta</taxon>
        <taxon>Spermatophyta</taxon>
        <taxon>Magnoliopsida</taxon>
        <taxon>eudicotyledons</taxon>
        <taxon>Gunneridae</taxon>
        <taxon>Pentapetalae</taxon>
        <taxon>rosids</taxon>
        <taxon>fabids</taxon>
        <taxon>Malpighiales</taxon>
        <taxon>Salicaceae</taxon>
        <taxon>Saliceae</taxon>
        <taxon>Salix</taxon>
    </lineage>
</organism>
<proteinExistence type="inferred from homology"/>
<dbReference type="GO" id="GO:0033179">
    <property type="term" value="C:proton-transporting V-type ATPase, V0 domain"/>
    <property type="evidence" value="ECO:0007669"/>
    <property type="project" value="InterPro"/>
</dbReference>
<evidence type="ECO:0000256" key="2">
    <source>
        <dbReference type="ARBA" id="ARBA00009904"/>
    </source>
</evidence>
<keyword evidence="8" id="KW-0375">Hydrogen ion transport</keyword>
<comment type="caution">
    <text evidence="8">Lacks conserved residue(s) required for the propagation of feature annotation.</text>
</comment>
<keyword evidence="7 8" id="KW-0472">Membrane</keyword>
<evidence type="ECO:0000256" key="6">
    <source>
        <dbReference type="ARBA" id="ARBA00023065"/>
    </source>
</evidence>
<dbReference type="Pfam" id="PF01496">
    <property type="entry name" value="V_ATPase_I"/>
    <property type="match status" value="1"/>
</dbReference>
<dbReference type="GO" id="GO:0046961">
    <property type="term" value="F:proton-transporting ATPase activity, rotational mechanism"/>
    <property type="evidence" value="ECO:0007669"/>
    <property type="project" value="InterPro"/>
</dbReference>
<accession>A0AAD6JIQ4</accession>
<sequence>MGGGIFGPTMDLMRSEPMQLVQLIIPIESAYRTISYLGDVGLFQFNDLNAEKSPFQRTYAAQIKRSAEMARKLRFFKEQMTKAGLSPTKSLRSSDVDLGSIGGIIVALGELESELIEINSNNEMLQHTYNELSEYKLVLQKAGELFHTAQSSVAVQQSELEAYNTTEAVTDSALLLEQEMTMDPSKQVKLGFISGLVAREKSMAFERILFRATRGNVFLKQSVLENAVVDPVSGDKVEKNFQIISQVSGRLAELKTTLDLGLAHRSNLLQTIGFEFEQWNSLVKKEKSIYHTLNMLNMDVTKKCLVAEGWCPVFATDQIQNGLRRATLDSSSQIGAIFHVLQTKDSPPTYFRTNKFTSAFQEIVDAYGVAKYQEANPSVYTIVTFPFLFAVMFGDWGHGICLLLATLYFIFREKKLSSQKLGDITEMAFSGRYVIMMMAIFSIYTGLIYNEFFSVPLELFGPSAYGCRDQSCRDASTVGLVKVRATYPFGLDPKWHGSRSELPFS</sequence>
<dbReference type="GO" id="GO:0007035">
    <property type="term" value="P:vacuolar acidification"/>
    <property type="evidence" value="ECO:0007669"/>
    <property type="project" value="TreeGrafter"/>
</dbReference>
<evidence type="ECO:0000256" key="5">
    <source>
        <dbReference type="ARBA" id="ARBA00022989"/>
    </source>
</evidence>